<evidence type="ECO:0000313" key="2">
    <source>
        <dbReference type="Proteomes" id="UP001148629"/>
    </source>
</evidence>
<gene>
    <name evidence="1" type="ORF">NM208_g12512</name>
</gene>
<proteinExistence type="predicted"/>
<comment type="caution">
    <text evidence="1">The sequence shown here is derived from an EMBL/GenBank/DDBJ whole genome shotgun (WGS) entry which is preliminary data.</text>
</comment>
<sequence length="355" mass="39324">MPRLAFISRHRLGLVAKTAAGISITGAGGFYLRTRKCYFEPYGPELNEPLFAHPMLKQINPWNKPASFDSCVREVPFDSLDDGLVEDARQGGTKLIERFAEGMWGGYGYAIQRRVMEFFKNETCKDDVWTREDLLKSRYDPGTFFTNHFVVLEKTPTCITMRGCFNPHQDPPVPQDVDNMVELRAELDEGRSVVMLKLRAITFDGRQEAKDDPDPFGGVAGWLHKRYSSLLVESGAGNSRPGGWLKDARDEMRATVTVASSTRFVDNIASTGPGREVKVVSSPAHRLGRGLSAPSPPLRFDGAAGVGGRVITAIPWKRVIPLYPKEHAAMHITFLDAQLVDDGKANVTFLDGPVL</sequence>
<name>A0ACC1RQD5_9HYPO</name>
<accession>A0ACC1RQD5</accession>
<reference evidence="1" key="1">
    <citation type="submission" date="2022-08" db="EMBL/GenBank/DDBJ databases">
        <title>Genome Sequence of Fusarium decemcellulare.</title>
        <authorList>
            <person name="Buettner E."/>
        </authorList>
    </citation>
    <scope>NUCLEOTIDE SEQUENCE</scope>
    <source>
        <strain evidence="1">Babe19</strain>
    </source>
</reference>
<keyword evidence="2" id="KW-1185">Reference proteome</keyword>
<dbReference type="EMBL" id="JANRMS010002284">
    <property type="protein sequence ID" value="KAJ3523280.1"/>
    <property type="molecule type" value="Genomic_DNA"/>
</dbReference>
<dbReference type="Proteomes" id="UP001148629">
    <property type="component" value="Unassembled WGS sequence"/>
</dbReference>
<organism evidence="1 2">
    <name type="scientific">Fusarium decemcellulare</name>
    <dbReference type="NCBI Taxonomy" id="57161"/>
    <lineage>
        <taxon>Eukaryota</taxon>
        <taxon>Fungi</taxon>
        <taxon>Dikarya</taxon>
        <taxon>Ascomycota</taxon>
        <taxon>Pezizomycotina</taxon>
        <taxon>Sordariomycetes</taxon>
        <taxon>Hypocreomycetidae</taxon>
        <taxon>Hypocreales</taxon>
        <taxon>Nectriaceae</taxon>
        <taxon>Fusarium</taxon>
        <taxon>Fusarium decemcellulare species complex</taxon>
    </lineage>
</organism>
<evidence type="ECO:0000313" key="1">
    <source>
        <dbReference type="EMBL" id="KAJ3523280.1"/>
    </source>
</evidence>
<protein>
    <submittedName>
        <fullName evidence="1">Uncharacterized protein</fullName>
    </submittedName>
</protein>